<keyword evidence="7" id="KW-0175">Coiled coil</keyword>
<accession>A0A7S4JBQ9</accession>
<keyword evidence="6 8" id="KW-0472">Membrane</keyword>
<keyword evidence="5 8" id="KW-1133">Transmembrane helix</keyword>
<feature type="coiled-coil region" evidence="7">
    <location>
        <begin position="289"/>
        <end position="323"/>
    </location>
</feature>
<dbReference type="PANTHER" id="PTHR13018:SF5">
    <property type="entry name" value="RE44586P"/>
    <property type="match status" value="1"/>
</dbReference>
<evidence type="ECO:0000256" key="7">
    <source>
        <dbReference type="SAM" id="Coils"/>
    </source>
</evidence>
<dbReference type="AlphaFoldDB" id="A0A7S4JBQ9"/>
<evidence type="ECO:0000259" key="10">
    <source>
        <dbReference type="Pfam" id="PF13967"/>
    </source>
</evidence>
<protein>
    <recommendedName>
        <fullName evidence="13">CSC1/OSCA1-like 7TM region domain-containing protein</fullName>
    </recommendedName>
</protein>
<reference evidence="12" key="1">
    <citation type="submission" date="2021-01" db="EMBL/GenBank/DDBJ databases">
        <authorList>
            <person name="Corre E."/>
            <person name="Pelletier E."/>
            <person name="Niang G."/>
            <person name="Scheremetjew M."/>
            <person name="Finn R."/>
            <person name="Kale V."/>
            <person name="Holt S."/>
            <person name="Cochrane G."/>
            <person name="Meng A."/>
            <person name="Brown T."/>
            <person name="Cohen L."/>
        </authorList>
    </citation>
    <scope>NUCLEOTIDE SEQUENCE</scope>
    <source>
        <strain evidence="12">CCMP 2712</strain>
    </source>
</reference>
<dbReference type="Pfam" id="PF13967">
    <property type="entry name" value="RSN1_TM"/>
    <property type="match status" value="1"/>
</dbReference>
<evidence type="ECO:0000256" key="2">
    <source>
        <dbReference type="ARBA" id="ARBA00007779"/>
    </source>
</evidence>
<feature type="transmembrane region" description="Helical" evidence="8">
    <location>
        <begin position="507"/>
        <end position="525"/>
    </location>
</feature>
<feature type="transmembrane region" description="Helical" evidence="8">
    <location>
        <begin position="114"/>
        <end position="134"/>
    </location>
</feature>
<feature type="transmembrane region" description="Helical" evidence="8">
    <location>
        <begin position="12"/>
        <end position="35"/>
    </location>
</feature>
<feature type="transmembrane region" description="Helical" evidence="8">
    <location>
        <begin position="609"/>
        <end position="639"/>
    </location>
</feature>
<evidence type="ECO:0000259" key="11">
    <source>
        <dbReference type="Pfam" id="PF14703"/>
    </source>
</evidence>
<dbReference type="Pfam" id="PF02714">
    <property type="entry name" value="RSN1_7TM"/>
    <property type="match status" value="1"/>
</dbReference>
<gene>
    <name evidence="12" type="ORF">GTHE00462_LOCUS4458</name>
</gene>
<evidence type="ECO:0000256" key="8">
    <source>
        <dbReference type="SAM" id="Phobius"/>
    </source>
</evidence>
<comment type="subcellular location">
    <subcellularLocation>
        <location evidence="1">Membrane</location>
        <topology evidence="1">Multi-pass membrane protein</topology>
    </subcellularLocation>
</comment>
<feature type="domain" description="CSC1/OSCA1-like N-terminal transmembrane" evidence="10">
    <location>
        <begin position="11"/>
        <end position="180"/>
    </location>
</feature>
<name>A0A7S4JBQ9_GUITH</name>
<evidence type="ECO:0000256" key="4">
    <source>
        <dbReference type="ARBA" id="ARBA00022692"/>
    </source>
</evidence>
<evidence type="ECO:0000256" key="6">
    <source>
        <dbReference type="ARBA" id="ARBA00023136"/>
    </source>
</evidence>
<feature type="transmembrane region" description="Helical" evidence="8">
    <location>
        <begin position="660"/>
        <end position="686"/>
    </location>
</feature>
<sequence>MIGPWGGSWHSVMINFGLHLVLYFLIFAAACFFAARNYRRRRNPERRPLASSEDKAVSGSEEDVVDEGCCQELGTFVADPVPFLVDTAQADDDTVHHLAGLEARLYLDFTWSMTVFFSVIAFLGVAVLVPMNLLTTKKSWYPLDSFVITTSNGFASPSSALLFHTMVAVFLAGSLCAIVYFLRTRMVANAKGEYGEGAIPPVQAYTVEIQGLRLIPPVRQEELRTMFDACPDTQGKVLDVSVSLDVTDLVDLVENHRVLHKKLARYKQQAENDGTRPQMQTGFFSFMYMGEWVDAIDHLEGDLKKAEEEMNALQRKKERMGTGTAFVVFKDRKSAIAAVNAFRNVQKAQSEFSQPAIGRKMQLCRSAQSWSITMACKPEDVFWRNLRYGRIHHFMLSFTWTLILFVALSSIVTPIFLLQLFLAIGDKTIENVESIENSATSRSSGSYESYFAVSSTQSRFNRIVLFFANILWPFLVLLVNVILMPYMVHASVKFFGHRQVSTMRRSSFNLIFFFMVSNLLLVPALSLSGLDELFNVIFSTPVDQLFAQILLYGSSTSFFVEYVAQAAFLSASFYFLFHTTTPALINWASDGHEQELSWEFDFAFFYSSMISVLAIGIMFAVTVPLILPFIAGFLVLRYYTDKWQLLTAHSKFRVDPSPEVTTSAALFALVLISGIALLAFGCWLRVQGAELLSYAPLAGFFVIILILLIPMLRDNLIVVNPRWEPHEVEDVEQPESLEVAAPQAYVGAYENPYLRDSPAATERLWSSGTVGGFAEY</sequence>
<proteinExistence type="inferred from homology"/>
<dbReference type="GO" id="GO:0005886">
    <property type="term" value="C:plasma membrane"/>
    <property type="evidence" value="ECO:0007669"/>
    <property type="project" value="TreeGrafter"/>
</dbReference>
<evidence type="ECO:0000313" key="12">
    <source>
        <dbReference type="EMBL" id="CAE2258658.1"/>
    </source>
</evidence>
<feature type="transmembrane region" description="Helical" evidence="8">
    <location>
        <begin position="161"/>
        <end position="182"/>
    </location>
</feature>
<evidence type="ECO:0000256" key="5">
    <source>
        <dbReference type="ARBA" id="ARBA00022989"/>
    </source>
</evidence>
<evidence type="ECO:0000259" key="9">
    <source>
        <dbReference type="Pfam" id="PF02714"/>
    </source>
</evidence>
<dbReference type="Pfam" id="PF14703">
    <property type="entry name" value="PHM7_cyt"/>
    <property type="match status" value="1"/>
</dbReference>
<feature type="transmembrane region" description="Helical" evidence="8">
    <location>
        <begin position="463"/>
        <end position="486"/>
    </location>
</feature>
<evidence type="ECO:0008006" key="13">
    <source>
        <dbReference type="Google" id="ProtNLM"/>
    </source>
</evidence>
<dbReference type="EMBL" id="HBKN01005493">
    <property type="protein sequence ID" value="CAE2258658.1"/>
    <property type="molecule type" value="Transcribed_RNA"/>
</dbReference>
<dbReference type="GO" id="GO:0005227">
    <property type="term" value="F:calcium-activated cation channel activity"/>
    <property type="evidence" value="ECO:0007669"/>
    <property type="project" value="InterPro"/>
</dbReference>
<feature type="transmembrane region" description="Helical" evidence="8">
    <location>
        <begin position="394"/>
        <end position="424"/>
    </location>
</feature>
<feature type="domain" description="CSC1/OSCA1-like 7TM region" evidence="9">
    <location>
        <begin position="471"/>
        <end position="648"/>
    </location>
</feature>
<keyword evidence="3" id="KW-0813">Transport</keyword>
<keyword evidence="4 8" id="KW-0812">Transmembrane</keyword>
<dbReference type="InterPro" id="IPR032880">
    <property type="entry name" value="CSC1/OSCA1-like_N"/>
</dbReference>
<dbReference type="InterPro" id="IPR003864">
    <property type="entry name" value="CSC1/OSCA1-like_7TM"/>
</dbReference>
<dbReference type="PANTHER" id="PTHR13018">
    <property type="entry name" value="PROBABLE MEMBRANE PROTEIN DUF221-RELATED"/>
    <property type="match status" value="1"/>
</dbReference>
<organism evidence="12">
    <name type="scientific">Guillardia theta</name>
    <name type="common">Cryptophyte</name>
    <name type="synonym">Cryptomonas phi</name>
    <dbReference type="NCBI Taxonomy" id="55529"/>
    <lineage>
        <taxon>Eukaryota</taxon>
        <taxon>Cryptophyceae</taxon>
        <taxon>Pyrenomonadales</taxon>
        <taxon>Geminigeraceae</taxon>
        <taxon>Guillardia</taxon>
    </lineage>
</organism>
<feature type="transmembrane region" description="Helical" evidence="8">
    <location>
        <begin position="692"/>
        <end position="712"/>
    </location>
</feature>
<comment type="similarity">
    <text evidence="2">Belongs to the CSC1 (TC 1.A.17) family.</text>
</comment>
<evidence type="ECO:0000256" key="3">
    <source>
        <dbReference type="ARBA" id="ARBA00022448"/>
    </source>
</evidence>
<dbReference type="InterPro" id="IPR027815">
    <property type="entry name" value="CSC1/OSCA1-like_cyt"/>
</dbReference>
<evidence type="ECO:0000256" key="1">
    <source>
        <dbReference type="ARBA" id="ARBA00004141"/>
    </source>
</evidence>
<dbReference type="InterPro" id="IPR045122">
    <property type="entry name" value="Csc1-like"/>
</dbReference>
<feature type="domain" description="CSC1/OSCA1-like cytosolic" evidence="11">
    <location>
        <begin position="220"/>
        <end position="385"/>
    </location>
</feature>